<evidence type="ECO:0000256" key="1">
    <source>
        <dbReference type="SAM" id="MobiDB-lite"/>
    </source>
</evidence>
<dbReference type="InterPro" id="IPR048015">
    <property type="entry name" value="NTP-PPase_MazG-like_N"/>
</dbReference>
<feature type="region of interest" description="Disordered" evidence="1">
    <location>
        <begin position="89"/>
        <end position="108"/>
    </location>
</feature>
<dbReference type="EMBL" id="BAABGL010000017">
    <property type="protein sequence ID" value="GAA4393091.1"/>
    <property type="molecule type" value="Genomic_DNA"/>
</dbReference>
<organism evidence="3 4">
    <name type="scientific">Brevibacterium pityocampae</name>
    <dbReference type="NCBI Taxonomy" id="506594"/>
    <lineage>
        <taxon>Bacteria</taxon>
        <taxon>Bacillati</taxon>
        <taxon>Actinomycetota</taxon>
        <taxon>Actinomycetes</taxon>
        <taxon>Micrococcales</taxon>
        <taxon>Brevibacteriaceae</taxon>
        <taxon>Brevibacterium</taxon>
    </lineage>
</organism>
<dbReference type="Pfam" id="PF03819">
    <property type="entry name" value="MazG"/>
    <property type="match status" value="1"/>
</dbReference>
<comment type="caution">
    <text evidence="3">The sequence shown here is derived from an EMBL/GenBank/DDBJ whole genome shotgun (WGS) entry which is preliminary data.</text>
</comment>
<feature type="region of interest" description="Disordered" evidence="1">
    <location>
        <begin position="168"/>
        <end position="202"/>
    </location>
</feature>
<name>A0ABP8JMW0_9MICO</name>
<protein>
    <recommendedName>
        <fullName evidence="2">NTP pyrophosphohydrolase MazG-like domain-containing protein</fullName>
    </recommendedName>
</protein>
<dbReference type="Gene3D" id="1.10.287.1080">
    <property type="entry name" value="MazG-like"/>
    <property type="match status" value="1"/>
</dbReference>
<evidence type="ECO:0000313" key="3">
    <source>
        <dbReference type="EMBL" id="GAA4393091.1"/>
    </source>
</evidence>
<sequence length="294" mass="30251">MEWERPDTSTLAPAEVTAYIRARCPWAAAHTHTSLQKYLLEETHELIAALDAHAAAGTPVTRAEVVAELGDVLYQVLFHAALLDAADGDDDGGEANGDDGVGDSNGAAGDLLPATALRGEPAAPRAIDEVVAGLTAKLIRRHPHVFDSDGPVDLREVERRYEAVKAAERAAAGAAGEQPAHPTPGPGAVPPAGAATSDRAEQARASFASVPVTLPALTRAQSVLGRIDRLELPVPDAPGAQVEAAAIGAELFDLAVRAQAAGIDAEAALRGVTSEVEAAAIRAAAREPRGGERP</sequence>
<keyword evidence="4" id="KW-1185">Reference proteome</keyword>
<proteinExistence type="predicted"/>
<dbReference type="InterPro" id="IPR004518">
    <property type="entry name" value="MazG-like_dom"/>
</dbReference>
<dbReference type="SUPFAM" id="SSF101386">
    <property type="entry name" value="all-alpha NTP pyrophosphatases"/>
    <property type="match status" value="1"/>
</dbReference>
<reference evidence="4" key="1">
    <citation type="journal article" date="2019" name="Int. J. Syst. Evol. Microbiol.">
        <title>The Global Catalogue of Microorganisms (GCM) 10K type strain sequencing project: providing services to taxonomists for standard genome sequencing and annotation.</title>
        <authorList>
            <consortium name="The Broad Institute Genomics Platform"/>
            <consortium name="The Broad Institute Genome Sequencing Center for Infectious Disease"/>
            <person name="Wu L."/>
            <person name="Ma J."/>
        </authorList>
    </citation>
    <scope>NUCLEOTIDE SEQUENCE [LARGE SCALE GENOMIC DNA]</scope>
    <source>
        <strain evidence="4">JCM 17808</strain>
    </source>
</reference>
<feature type="compositionally biased region" description="Low complexity" evidence="1">
    <location>
        <begin position="169"/>
        <end position="180"/>
    </location>
</feature>
<dbReference type="RefSeq" id="WP_295688141.1">
    <property type="nucleotide sequence ID" value="NZ_BAABGL010000017.1"/>
</dbReference>
<dbReference type="PANTHER" id="PTHR30522">
    <property type="entry name" value="NUCLEOSIDE TRIPHOSPHATE PYROPHOSPHOHYDROLASE"/>
    <property type="match status" value="1"/>
</dbReference>
<feature type="compositionally biased region" description="Acidic residues" evidence="1">
    <location>
        <begin position="89"/>
        <end position="101"/>
    </location>
</feature>
<dbReference type="CDD" id="cd11528">
    <property type="entry name" value="NTP-PPase_MazG_Nterm"/>
    <property type="match status" value="1"/>
</dbReference>
<feature type="domain" description="NTP pyrophosphohydrolase MazG-like" evidence="2">
    <location>
        <begin position="31"/>
        <end position="84"/>
    </location>
</feature>
<gene>
    <name evidence="3" type="ORF">GCM10023167_21750</name>
</gene>
<dbReference type="Proteomes" id="UP001500642">
    <property type="component" value="Unassembled WGS sequence"/>
</dbReference>
<evidence type="ECO:0000259" key="2">
    <source>
        <dbReference type="Pfam" id="PF03819"/>
    </source>
</evidence>
<evidence type="ECO:0000313" key="4">
    <source>
        <dbReference type="Proteomes" id="UP001500642"/>
    </source>
</evidence>
<accession>A0ABP8JMW0</accession>
<dbReference type="PANTHER" id="PTHR30522:SF0">
    <property type="entry name" value="NUCLEOSIDE TRIPHOSPHATE PYROPHOSPHOHYDROLASE"/>
    <property type="match status" value="1"/>
</dbReference>
<dbReference type="InterPro" id="IPR011551">
    <property type="entry name" value="NTP_PyrPHydrolase_MazG"/>
</dbReference>